<dbReference type="PANTHER" id="PTHR47691">
    <property type="entry name" value="REGULATOR-RELATED"/>
    <property type="match status" value="1"/>
</dbReference>
<dbReference type="InterPro" id="IPR001387">
    <property type="entry name" value="Cro/C1-type_HTH"/>
</dbReference>
<dbReference type="SUPFAM" id="SSF47413">
    <property type="entry name" value="lambda repressor-like DNA-binding domains"/>
    <property type="match status" value="1"/>
</dbReference>
<dbReference type="InterPro" id="IPR011990">
    <property type="entry name" value="TPR-like_helical_dom_sf"/>
</dbReference>
<name>A0A285GRX5_9ACTN</name>
<evidence type="ECO:0000313" key="3">
    <source>
        <dbReference type="EMBL" id="SNY25994.1"/>
    </source>
</evidence>
<dbReference type="Gene3D" id="1.10.260.40">
    <property type="entry name" value="lambda repressor-like DNA-binding domains"/>
    <property type="match status" value="1"/>
</dbReference>
<dbReference type="InterPro" id="IPR027417">
    <property type="entry name" value="P-loop_NTPase"/>
</dbReference>
<evidence type="ECO:0000313" key="4">
    <source>
        <dbReference type="Proteomes" id="UP000219612"/>
    </source>
</evidence>
<dbReference type="PROSITE" id="PS50943">
    <property type="entry name" value="HTH_CROC1"/>
    <property type="match status" value="1"/>
</dbReference>
<dbReference type="Gene3D" id="3.40.50.300">
    <property type="entry name" value="P-loop containing nucleotide triphosphate hydrolases"/>
    <property type="match status" value="1"/>
</dbReference>
<dbReference type="PANTHER" id="PTHR47691:SF3">
    <property type="entry name" value="HTH-TYPE TRANSCRIPTIONAL REGULATOR RV0890C-RELATED"/>
    <property type="match status" value="1"/>
</dbReference>
<dbReference type="GO" id="GO:0003677">
    <property type="term" value="F:DNA binding"/>
    <property type="evidence" value="ECO:0007669"/>
    <property type="project" value="InterPro"/>
</dbReference>
<dbReference type="InterPro" id="IPR010982">
    <property type="entry name" value="Lambda_DNA-bd_dom_sf"/>
</dbReference>
<dbReference type="SUPFAM" id="SSF52540">
    <property type="entry name" value="P-loop containing nucleoside triphosphate hydrolases"/>
    <property type="match status" value="1"/>
</dbReference>
<feature type="domain" description="HTH cro/C1-type" evidence="2">
    <location>
        <begin position="13"/>
        <end position="68"/>
    </location>
</feature>
<proteinExistence type="predicted"/>
<feature type="region of interest" description="Disordered" evidence="1">
    <location>
        <begin position="74"/>
        <end position="93"/>
    </location>
</feature>
<feature type="region of interest" description="Disordered" evidence="1">
    <location>
        <begin position="32"/>
        <end position="51"/>
    </location>
</feature>
<dbReference type="Proteomes" id="UP000219612">
    <property type="component" value="Unassembled WGS sequence"/>
</dbReference>
<dbReference type="OrthoDB" id="7628974at2"/>
<dbReference type="CDD" id="cd00093">
    <property type="entry name" value="HTH_XRE"/>
    <property type="match status" value="1"/>
</dbReference>
<accession>A0A285GRX5</accession>
<gene>
    <name evidence="3" type="ORF">SAMN05421748_102444</name>
</gene>
<dbReference type="SMART" id="SM00530">
    <property type="entry name" value="HTH_XRE"/>
    <property type="match status" value="1"/>
</dbReference>
<evidence type="ECO:0000259" key="2">
    <source>
        <dbReference type="PROSITE" id="PS50943"/>
    </source>
</evidence>
<dbReference type="PRINTS" id="PR00364">
    <property type="entry name" value="DISEASERSIST"/>
</dbReference>
<dbReference type="Pfam" id="PF13560">
    <property type="entry name" value="HTH_31"/>
    <property type="match status" value="1"/>
</dbReference>
<evidence type="ECO:0000256" key="1">
    <source>
        <dbReference type="SAM" id="MobiDB-lite"/>
    </source>
</evidence>
<keyword evidence="4" id="KW-1185">Reference proteome</keyword>
<dbReference type="EMBL" id="OBDY01000002">
    <property type="protein sequence ID" value="SNY25994.1"/>
    <property type="molecule type" value="Genomic_DNA"/>
</dbReference>
<sequence>MPMADDDAFGVLLRRFRASADLTIEQLAEASGVSDRSISDMERGVSRRPRPRTVEALADGLDLGEADREALLTSAREGRNAPPAAPANKSPLPRQVADFTGRAAELAAVARWADQANDRSPAPVVAISGTAGVGKTTFAVRAAQTWPIEEQLFVDLRGLDAKPLSPLTVLSRLIRAVSPAVRAVPRDVDESSALWHSLIRGRRVVIVLDNAISESQVRPVLPPHGPAVVLVTSRRSLSGLEDVHRLRLDPMPEADATALLGGIVERSGASEPQLRRIAELCVHIPLALRIAGNRLVSRPGWTADDLIARLAAQERRLDALAAGDLQIKAAFDLSYQQLSGVTRRLFRRLALVPGSSTGAELAAVLVEEPLMVTEDALDDLIELSLLQQRPDGRFDFHDLLRLYASSALDREESAADRAAAVRRRDDWLLDTVIVAGRHFEPDYGPGKAGTTEVIELTSTAEASDWLRAEAENWVPALHTAAADGADQRVIDVAEALHWFGDSWFMWAGWEDVYSLSAQAAERLGDDSLRAVHEGYLAWVYIATTQENLDAALSHAQVALECAVRTGDRRQIGWANYYVSWALKSQGRHAEQIGFSRAAVADFRAVGDLEGVPNALIQLGMAMIGNGDGDAAIPVFEEIIAVVHDPATAPPTHIARLAEHAALTFLTGIEEEAGRWANALRRADETIPVTALLPEPSGYMVKVLMHRAEINAELGDYEAARADLATMESLREATSNLVSRDHRLRERVEKLEHALAAHDATQSSR</sequence>
<dbReference type="Gene3D" id="1.25.40.10">
    <property type="entry name" value="Tetratricopeptide repeat domain"/>
    <property type="match status" value="1"/>
</dbReference>
<organism evidence="3 4">
    <name type="scientific">Paractinoplanes atraurantiacus</name>
    <dbReference type="NCBI Taxonomy" id="1036182"/>
    <lineage>
        <taxon>Bacteria</taxon>
        <taxon>Bacillati</taxon>
        <taxon>Actinomycetota</taxon>
        <taxon>Actinomycetes</taxon>
        <taxon>Micromonosporales</taxon>
        <taxon>Micromonosporaceae</taxon>
        <taxon>Paractinoplanes</taxon>
    </lineage>
</organism>
<protein>
    <submittedName>
        <fullName evidence="3">NB-ARC domain-containing protein</fullName>
    </submittedName>
</protein>
<dbReference type="AlphaFoldDB" id="A0A285GRX5"/>
<reference evidence="4" key="1">
    <citation type="submission" date="2017-09" db="EMBL/GenBank/DDBJ databases">
        <authorList>
            <person name="Varghese N."/>
            <person name="Submissions S."/>
        </authorList>
    </citation>
    <scope>NUCLEOTIDE SEQUENCE [LARGE SCALE GENOMIC DNA]</scope>
    <source>
        <strain evidence="4">CGMCC 4.6857</strain>
    </source>
</reference>
<dbReference type="SUPFAM" id="SSF48452">
    <property type="entry name" value="TPR-like"/>
    <property type="match status" value="1"/>
</dbReference>